<dbReference type="Proteomes" id="UP000473648">
    <property type="component" value="Unassembled WGS sequence"/>
</dbReference>
<gene>
    <name evidence="4" type="ORF">FRC53_04540</name>
</gene>
<evidence type="ECO:0000256" key="1">
    <source>
        <dbReference type="ARBA" id="ARBA00022801"/>
    </source>
</evidence>
<reference evidence="4" key="1">
    <citation type="journal article" date="2020" name="Appl. Environ. Microbiol.">
        <title>Medium-Chain Fatty Acid Synthesis by 'Candidatus Weimeria bifida' gen. nov., sp. nov., and 'Candidatus Pseudoramibacter fermentans' sp. nov.</title>
        <authorList>
            <person name="Scarborough M.J."/>
            <person name="Myers K.S."/>
            <person name="Donohue T.J."/>
            <person name="Noguera D.R."/>
        </authorList>
    </citation>
    <scope>NUCLEOTIDE SEQUENCE</scope>
    <source>
        <strain evidence="4">EUB1.1</strain>
    </source>
</reference>
<dbReference type="EMBL" id="VOGB01000004">
    <property type="protein sequence ID" value="MQM72687.1"/>
    <property type="molecule type" value="Genomic_DNA"/>
</dbReference>
<dbReference type="Gene3D" id="3.20.20.80">
    <property type="entry name" value="Glycosidases"/>
    <property type="match status" value="1"/>
</dbReference>
<dbReference type="InterPro" id="IPR017853">
    <property type="entry name" value="GH"/>
</dbReference>
<dbReference type="PANTHER" id="PTHR10357:SF210">
    <property type="entry name" value="MALTODEXTRIN GLUCOSIDASE"/>
    <property type="match status" value="1"/>
</dbReference>
<dbReference type="InterPro" id="IPR013783">
    <property type="entry name" value="Ig-like_fold"/>
</dbReference>
<comment type="caution">
    <text evidence="4">The sequence shown here is derived from an EMBL/GenBank/DDBJ whole genome shotgun (WGS) entry which is preliminary data.</text>
</comment>
<dbReference type="InterPro" id="IPR006047">
    <property type="entry name" value="GH13_cat_dom"/>
</dbReference>
<dbReference type="SUPFAM" id="SSF51011">
    <property type="entry name" value="Glycosyl hydrolase domain"/>
    <property type="match status" value="1"/>
</dbReference>
<proteinExistence type="predicted"/>
<keyword evidence="2" id="KW-0326">Glycosidase</keyword>
<dbReference type="GO" id="GO:0016798">
    <property type="term" value="F:hydrolase activity, acting on glycosyl bonds"/>
    <property type="evidence" value="ECO:0007669"/>
    <property type="project" value="UniProtKB-KW"/>
</dbReference>
<accession>A0A6L5GR39</accession>
<protein>
    <submittedName>
        <fullName evidence="4">Glycoside hydrolase family 13 protein</fullName>
    </submittedName>
</protein>
<dbReference type="InterPro" id="IPR045857">
    <property type="entry name" value="O16G_dom_2"/>
</dbReference>
<evidence type="ECO:0000259" key="3">
    <source>
        <dbReference type="SMART" id="SM00642"/>
    </source>
</evidence>
<dbReference type="PANTHER" id="PTHR10357">
    <property type="entry name" value="ALPHA-AMYLASE FAMILY MEMBER"/>
    <property type="match status" value="1"/>
</dbReference>
<dbReference type="Pfam" id="PF00128">
    <property type="entry name" value="Alpha-amylase"/>
    <property type="match status" value="1"/>
</dbReference>
<evidence type="ECO:0000313" key="5">
    <source>
        <dbReference type="Proteomes" id="UP000473648"/>
    </source>
</evidence>
<keyword evidence="1 4" id="KW-0378">Hydrolase</keyword>
<dbReference type="AlphaFoldDB" id="A0A6L5GR39"/>
<dbReference type="GO" id="GO:0005975">
    <property type="term" value="P:carbohydrate metabolic process"/>
    <property type="evidence" value="ECO:0007669"/>
    <property type="project" value="InterPro"/>
</dbReference>
<dbReference type="SUPFAM" id="SSF51445">
    <property type="entry name" value="(Trans)glycosidases"/>
    <property type="match status" value="1"/>
</dbReference>
<sequence>MYFRHDSFDLKLREPFGAIPTGSSVTIRVEAHDVMNIRLQTFYRDTEHWYDLKPEEGSDLFSVTLQMPDQPGLLWYHFQFEAYNRQYQYGTQADHLGGEGAIYASHDNAPSYQITLFDKGRTVPDWYKDGIMYQIFPDRFARPQHPTHHPSFFPSSLVHGDWNDTPHYFRNQDGSIDYWDYFGGTLEGIIEKLDYLKSLNVSILYLNPIFEANSNHKYNTADYKMIAREFGDEDIFIRLCAEAKKRGIRVILDGVFNHTGDDSIYFNKYGRFPNVGAYQSKDSPYYSWYRFSNYPDQYDSWWGIGNMPDVEENNPAYRDYIFKGQDSVVRKWIRDGASGWRLDVADELPDDFIEDLKTALLEEGEDNVLIGEVWENASNKVSYGVQRQYFMGHELDAVMNYPFRQTFNDFLLYNISSKTAIRQMMSLYETYPKEQFMSNMNLIDSHDRARALTVLSGVDSKEMTDKEKETFKLNPEQRSLAVMRLKLLSLIQMTFPGVPCIYYGDEAGCEGFEDPYNRGTYPWGDEDKELLRWYEAITTLRAKSKTLSRGRWYPIKTTDDLLAYLRVYRQTVILCLFNRSDHAFVTLKHDLFRGVIGRDMLNHTWEKLDGITVLPLSAKIYRLQTTAKKLFKDRNEIQSLLTQIIDSENE</sequence>
<dbReference type="Gene3D" id="2.60.40.10">
    <property type="entry name" value="Immunoglobulins"/>
    <property type="match status" value="1"/>
</dbReference>
<dbReference type="Gene3D" id="3.90.400.10">
    <property type="entry name" value="Oligo-1,6-glucosidase, Domain 2"/>
    <property type="match status" value="1"/>
</dbReference>
<keyword evidence="5" id="KW-1185">Reference proteome</keyword>
<evidence type="ECO:0000313" key="4">
    <source>
        <dbReference type="EMBL" id="MQM72687.1"/>
    </source>
</evidence>
<dbReference type="CDD" id="cd11338">
    <property type="entry name" value="AmyAc_CMD"/>
    <property type="match status" value="1"/>
</dbReference>
<dbReference type="SMART" id="SM00642">
    <property type="entry name" value="Aamy"/>
    <property type="match status" value="1"/>
</dbReference>
<evidence type="ECO:0000256" key="2">
    <source>
        <dbReference type="ARBA" id="ARBA00023295"/>
    </source>
</evidence>
<name>A0A6L5GR39_9FIRM</name>
<feature type="domain" description="Glycosyl hydrolase family 13 catalytic" evidence="3">
    <location>
        <begin position="134"/>
        <end position="541"/>
    </location>
</feature>
<organism evidence="4 5">
    <name type="scientific">Candidatus Pseudoramibacter fermentans</name>
    <dbReference type="NCBI Taxonomy" id="2594427"/>
    <lineage>
        <taxon>Bacteria</taxon>
        <taxon>Bacillati</taxon>
        <taxon>Bacillota</taxon>
        <taxon>Clostridia</taxon>
        <taxon>Eubacteriales</taxon>
        <taxon>Eubacteriaceae</taxon>
        <taxon>Pseudoramibacter</taxon>
    </lineage>
</organism>